<accession>A0A7C9CJZ6</accession>
<organism evidence="1">
    <name type="scientific">Opuntia streptacantha</name>
    <name type="common">Prickly pear cactus</name>
    <name type="synonym">Opuntia cardona</name>
    <dbReference type="NCBI Taxonomy" id="393608"/>
    <lineage>
        <taxon>Eukaryota</taxon>
        <taxon>Viridiplantae</taxon>
        <taxon>Streptophyta</taxon>
        <taxon>Embryophyta</taxon>
        <taxon>Tracheophyta</taxon>
        <taxon>Spermatophyta</taxon>
        <taxon>Magnoliopsida</taxon>
        <taxon>eudicotyledons</taxon>
        <taxon>Gunneridae</taxon>
        <taxon>Pentapetalae</taxon>
        <taxon>Caryophyllales</taxon>
        <taxon>Cactineae</taxon>
        <taxon>Cactaceae</taxon>
        <taxon>Opuntioideae</taxon>
        <taxon>Opuntia</taxon>
    </lineage>
</organism>
<sequence length="136" mass="15104">MPRFPVIYPHKIYPKDSRSINPCSFFVFFLPISKSGDVAQYPSFHSMIFPHSKNPNFSSSSFLPPLHNDLEIFISNSPPLSFLAFKASPSQSVHPSTAYRIHMAQAAWADSSPYHNPLNPNLSKNAKPTATGVPTT</sequence>
<reference evidence="1" key="2">
    <citation type="submission" date="2020-07" db="EMBL/GenBank/DDBJ databases">
        <authorList>
            <person name="Vera ALvarez R."/>
            <person name="Arias-Moreno D.M."/>
            <person name="Jimenez-Jacinto V."/>
            <person name="Jimenez-Bremont J.F."/>
            <person name="Swaminathan K."/>
            <person name="Moose S.P."/>
            <person name="Guerrero-Gonzalez M.L."/>
            <person name="Marino-Ramirez L."/>
            <person name="Landsman D."/>
            <person name="Rodriguez-Kessler M."/>
            <person name="Delgado-Sanchez P."/>
        </authorList>
    </citation>
    <scope>NUCLEOTIDE SEQUENCE</scope>
    <source>
        <tissue evidence="1">Cladode</tissue>
    </source>
</reference>
<name>A0A7C9CJZ6_OPUST</name>
<proteinExistence type="predicted"/>
<dbReference type="AlphaFoldDB" id="A0A7C9CJZ6"/>
<protein>
    <submittedName>
        <fullName evidence="1">Uncharacterized protein</fullName>
    </submittedName>
</protein>
<reference evidence="1" key="1">
    <citation type="journal article" date="2013" name="J. Plant Res.">
        <title>Effect of fungi and light on seed germination of three Opuntia species from semiarid lands of central Mexico.</title>
        <authorList>
            <person name="Delgado-Sanchez P."/>
            <person name="Jimenez-Bremont J.F."/>
            <person name="Guerrero-Gonzalez Mde L."/>
            <person name="Flores J."/>
        </authorList>
    </citation>
    <scope>NUCLEOTIDE SEQUENCE</scope>
    <source>
        <tissue evidence="1">Cladode</tissue>
    </source>
</reference>
<dbReference type="EMBL" id="GISG01002920">
    <property type="protein sequence ID" value="MBA4614589.1"/>
    <property type="molecule type" value="Transcribed_RNA"/>
</dbReference>
<evidence type="ECO:0000313" key="1">
    <source>
        <dbReference type="EMBL" id="MBA4614589.1"/>
    </source>
</evidence>